<evidence type="ECO:0000313" key="2">
    <source>
        <dbReference type="Proteomes" id="UP001596044"/>
    </source>
</evidence>
<dbReference type="InterPro" id="IPR015946">
    <property type="entry name" value="KH_dom-like_a/b"/>
</dbReference>
<comment type="caution">
    <text evidence="1">The sequence shown here is derived from an EMBL/GenBank/DDBJ whole genome shotgun (WGS) entry which is preliminary data.</text>
</comment>
<organism evidence="1 2">
    <name type="scientific">Paenibacillus aestuarii</name>
    <dbReference type="NCBI Taxonomy" id="516965"/>
    <lineage>
        <taxon>Bacteria</taxon>
        <taxon>Bacillati</taxon>
        <taxon>Bacillota</taxon>
        <taxon>Bacilli</taxon>
        <taxon>Bacillales</taxon>
        <taxon>Paenibacillaceae</taxon>
        <taxon>Paenibacillus</taxon>
    </lineage>
</organism>
<reference evidence="2" key="1">
    <citation type="journal article" date="2019" name="Int. J. Syst. Evol. Microbiol.">
        <title>The Global Catalogue of Microorganisms (GCM) 10K type strain sequencing project: providing services to taxonomists for standard genome sequencing and annotation.</title>
        <authorList>
            <consortium name="The Broad Institute Genomics Platform"/>
            <consortium name="The Broad Institute Genome Sequencing Center for Infectious Disease"/>
            <person name="Wu L."/>
            <person name="Ma J."/>
        </authorList>
    </citation>
    <scope>NUCLEOTIDE SEQUENCE [LARGE SCALE GENOMIC DNA]</scope>
    <source>
        <strain evidence="2">KACC 11904</strain>
    </source>
</reference>
<dbReference type="EMBL" id="JBHSMJ010000006">
    <property type="protein sequence ID" value="MFC5447169.1"/>
    <property type="molecule type" value="Genomic_DNA"/>
</dbReference>
<dbReference type="PANTHER" id="PTHR42830:SF2">
    <property type="entry name" value="OSMC_OHR FAMILY PROTEIN"/>
    <property type="match status" value="1"/>
</dbReference>
<sequence length="149" mass="15847">MSEHRFILTAEWSGGLHGTGEIRTNSLMSPISVPAGLGGPGLGTNPEDLLLGAAATCYLITLGAILHKQGIEQLELTSEITVDTAPAMKVKRLIHRPRIRAAAGTSEAQLEKIKNSAIRAELVCMISKALRGNVEISVEPEIWTGGIQL</sequence>
<dbReference type="RefSeq" id="WP_270878376.1">
    <property type="nucleotide sequence ID" value="NZ_JAQFVF010000019.1"/>
</dbReference>
<dbReference type="Gene3D" id="3.30.300.20">
    <property type="match status" value="1"/>
</dbReference>
<keyword evidence="2" id="KW-1185">Reference proteome</keyword>
<dbReference type="Proteomes" id="UP001596044">
    <property type="component" value="Unassembled WGS sequence"/>
</dbReference>
<evidence type="ECO:0000313" key="1">
    <source>
        <dbReference type="EMBL" id="MFC5447169.1"/>
    </source>
</evidence>
<dbReference type="InterPro" id="IPR036102">
    <property type="entry name" value="OsmC/Ohrsf"/>
</dbReference>
<proteinExistence type="predicted"/>
<name>A0ABW0K196_9BACL</name>
<dbReference type="InterPro" id="IPR052707">
    <property type="entry name" value="OsmC_Ohr_Peroxiredoxin"/>
</dbReference>
<protein>
    <submittedName>
        <fullName evidence="1">OsmC family protein</fullName>
    </submittedName>
</protein>
<dbReference type="SUPFAM" id="SSF82784">
    <property type="entry name" value="OsmC-like"/>
    <property type="match status" value="1"/>
</dbReference>
<gene>
    <name evidence="1" type="ORF">ACFPOG_02790</name>
</gene>
<dbReference type="PANTHER" id="PTHR42830">
    <property type="entry name" value="OSMOTICALLY INDUCIBLE FAMILY PROTEIN"/>
    <property type="match status" value="1"/>
</dbReference>
<dbReference type="InterPro" id="IPR003718">
    <property type="entry name" value="OsmC/Ohr_fam"/>
</dbReference>
<accession>A0ABW0K196</accession>
<dbReference type="Pfam" id="PF02566">
    <property type="entry name" value="OsmC"/>
    <property type="match status" value="1"/>
</dbReference>